<dbReference type="SUPFAM" id="SSF53187">
    <property type="entry name" value="Zn-dependent exopeptidases"/>
    <property type="match status" value="1"/>
</dbReference>
<dbReference type="AlphaFoldDB" id="A0A8J3QRF3"/>
<evidence type="ECO:0000313" key="3">
    <source>
        <dbReference type="Proteomes" id="UP000642748"/>
    </source>
</evidence>
<dbReference type="PANTHER" id="PTHR11014">
    <property type="entry name" value="PEPTIDASE M20 FAMILY MEMBER"/>
    <property type="match status" value="1"/>
</dbReference>
<accession>A0A8J3QRF3</accession>
<organism evidence="2 3">
    <name type="scientific">Rugosimonospora africana</name>
    <dbReference type="NCBI Taxonomy" id="556532"/>
    <lineage>
        <taxon>Bacteria</taxon>
        <taxon>Bacillati</taxon>
        <taxon>Actinomycetota</taxon>
        <taxon>Actinomycetes</taxon>
        <taxon>Micromonosporales</taxon>
        <taxon>Micromonosporaceae</taxon>
        <taxon>Rugosimonospora</taxon>
    </lineage>
</organism>
<dbReference type="GO" id="GO:0016787">
    <property type="term" value="F:hydrolase activity"/>
    <property type="evidence" value="ECO:0007669"/>
    <property type="project" value="InterPro"/>
</dbReference>
<dbReference type="InterPro" id="IPR002933">
    <property type="entry name" value="Peptidase_M20"/>
</dbReference>
<proteinExistence type="predicted"/>
<dbReference type="Gene3D" id="3.40.630.10">
    <property type="entry name" value="Zn peptidases"/>
    <property type="match status" value="2"/>
</dbReference>
<gene>
    <name evidence="2" type="ORF">Raf01_36700</name>
</gene>
<keyword evidence="3" id="KW-1185">Reference proteome</keyword>
<comment type="caution">
    <text evidence="2">The sequence shown here is derived from an EMBL/GenBank/DDBJ whole genome shotgun (WGS) entry which is preliminary data.</text>
</comment>
<dbReference type="Proteomes" id="UP000642748">
    <property type="component" value="Unassembled WGS sequence"/>
</dbReference>
<name>A0A8J3QRF3_9ACTN</name>
<dbReference type="Pfam" id="PF01546">
    <property type="entry name" value="Peptidase_M20"/>
    <property type="match status" value="1"/>
</dbReference>
<reference evidence="2" key="1">
    <citation type="submission" date="2021-01" db="EMBL/GenBank/DDBJ databases">
        <title>Whole genome shotgun sequence of Rugosimonospora africana NBRC 104875.</title>
        <authorList>
            <person name="Komaki H."/>
            <person name="Tamura T."/>
        </authorList>
    </citation>
    <scope>NUCLEOTIDE SEQUENCE</scope>
    <source>
        <strain evidence="2">NBRC 104875</strain>
    </source>
</reference>
<evidence type="ECO:0000313" key="2">
    <source>
        <dbReference type="EMBL" id="GIH15498.1"/>
    </source>
</evidence>
<dbReference type="PANTHER" id="PTHR11014:SF63">
    <property type="entry name" value="METALLOPEPTIDASE, PUTATIVE (AFU_ORTHOLOGUE AFUA_6G09600)-RELATED"/>
    <property type="match status" value="1"/>
</dbReference>
<protein>
    <submittedName>
        <fullName evidence="2">Peptidase M20</fullName>
    </submittedName>
</protein>
<sequence>MVVRRIGDCVHDLPVPNLDDELIELRREVHRHPELAGEERETAGLVAEQLRAAGLDVTTGVGGHGVVAVLNGSADGPTVAYRADMDAVDARTNVLPFPRSGLVFDEDFASRVPNVAHLCGHDLHTAIGVGVARTLAQGSEPIRGRLVFVFQPAEEPLQGARAMLKTGLVQRLAPREFYAVHCSPFPSGTIAVSPGYGLPGLDHIRIVLPGGNDSVVAAVAAEVAGLGTVESPRSIDDYHAHFRALLAPEIAASIQASVCVAQWIEHTPDAHPAANVLLRVWPQERLPGLRARVKQLAAAAGGHVEFPGDPFPAMVSSAELSTVAGQYLATVLGPESVLWARASWPFNCEDFALFLNEAPGALFYLGVADTETGMNGAPHAPDFAADERAIGHGVRAMTGLLTDRLAARSAPGDRPRGPVRGRSTYGIEHRGADPAAVAESRKSWLPHRRGQ</sequence>
<dbReference type="InterPro" id="IPR017439">
    <property type="entry name" value="Amidohydrolase"/>
</dbReference>
<feature type="region of interest" description="Disordered" evidence="1">
    <location>
        <begin position="406"/>
        <end position="451"/>
    </location>
</feature>
<evidence type="ECO:0000256" key="1">
    <source>
        <dbReference type="SAM" id="MobiDB-lite"/>
    </source>
</evidence>
<dbReference type="EMBL" id="BONZ01000034">
    <property type="protein sequence ID" value="GIH15498.1"/>
    <property type="molecule type" value="Genomic_DNA"/>
</dbReference>